<reference evidence="1" key="1">
    <citation type="journal article" date="2020" name="mSystems">
        <title>Genome- and Community-Level Interaction Insights into Carbon Utilization and Element Cycling Functions of Hydrothermarchaeota in Hydrothermal Sediment.</title>
        <authorList>
            <person name="Zhou Z."/>
            <person name="Liu Y."/>
            <person name="Xu W."/>
            <person name="Pan J."/>
            <person name="Luo Z.H."/>
            <person name="Li M."/>
        </authorList>
    </citation>
    <scope>NUCLEOTIDE SEQUENCE [LARGE SCALE GENOMIC DNA]</scope>
    <source>
        <strain evidence="1">SpSt-1105</strain>
    </source>
</reference>
<organism evidence="1">
    <name type="scientific">Ignisphaera aggregans</name>
    <dbReference type="NCBI Taxonomy" id="334771"/>
    <lineage>
        <taxon>Archaea</taxon>
        <taxon>Thermoproteota</taxon>
        <taxon>Thermoprotei</taxon>
        <taxon>Desulfurococcales</taxon>
        <taxon>Desulfurococcaceae</taxon>
        <taxon>Ignisphaera</taxon>
    </lineage>
</organism>
<sequence length="138" mass="15712">MEGECMITASILFHQGVATMFTIPIEGLLEPVLKVRVALEELVRALEEVGISFMIIKDSVLVCGNYVDAMRVGILMALLQHLRKSEERKLAIKLVKYMSVMEATVWWSYLCRLYKEERLEGVERVVKAFAILYGIEEG</sequence>
<name>A0A7J3ZAN8_9CREN</name>
<proteinExistence type="predicted"/>
<dbReference type="EMBL" id="DRYQ01000117">
    <property type="protein sequence ID" value="HHQ51253.1"/>
    <property type="molecule type" value="Genomic_DNA"/>
</dbReference>
<accession>A0A7J3ZAN8</accession>
<comment type="caution">
    <text evidence="1">The sequence shown here is derived from an EMBL/GenBank/DDBJ whole genome shotgun (WGS) entry which is preliminary data.</text>
</comment>
<evidence type="ECO:0000313" key="1">
    <source>
        <dbReference type="EMBL" id="HHQ51253.1"/>
    </source>
</evidence>
<dbReference type="AlphaFoldDB" id="A0A7J3ZAN8"/>
<protein>
    <submittedName>
        <fullName evidence="1">Uncharacterized protein</fullName>
    </submittedName>
</protein>
<gene>
    <name evidence="1" type="ORF">ENM66_07900</name>
</gene>